<dbReference type="Gene3D" id="3.40.605.10">
    <property type="entry name" value="Aldehyde Dehydrogenase, Chain A, domain 1"/>
    <property type="match status" value="1"/>
</dbReference>
<evidence type="ECO:0000256" key="2">
    <source>
        <dbReference type="SAM" id="Phobius"/>
    </source>
</evidence>
<dbReference type="PANTHER" id="PTHR43111">
    <property type="entry name" value="ALDEHYDE DEHYDROGENASE B-RELATED"/>
    <property type="match status" value="1"/>
</dbReference>
<dbReference type="eggNOG" id="KOG2456">
    <property type="taxonomic scope" value="Eukaryota"/>
</dbReference>
<reference evidence="5" key="5">
    <citation type="submission" date="2015-06" db="UniProtKB">
        <authorList>
            <consortium name="EnsemblFungi"/>
        </authorList>
    </citation>
    <scope>IDENTIFICATION</scope>
    <source>
        <strain evidence="5">ATCC 64411</strain>
    </source>
</reference>
<reference evidence="5" key="4">
    <citation type="journal article" date="2015" name="G3 (Bethesda)">
        <title>Genome sequences of three phytopathogenic species of the Magnaporthaceae family of fungi.</title>
        <authorList>
            <person name="Okagaki L.H."/>
            <person name="Nunes C.C."/>
            <person name="Sailsbery J."/>
            <person name="Clay B."/>
            <person name="Brown D."/>
            <person name="John T."/>
            <person name="Oh Y."/>
            <person name="Young N."/>
            <person name="Fitzgerald M."/>
            <person name="Haas B.J."/>
            <person name="Zeng Q."/>
            <person name="Young S."/>
            <person name="Adiconis X."/>
            <person name="Fan L."/>
            <person name="Levin J.Z."/>
            <person name="Mitchell T.K."/>
            <person name="Okubara P.A."/>
            <person name="Farman M.L."/>
            <person name="Kohn L.M."/>
            <person name="Birren B."/>
            <person name="Ma L.-J."/>
            <person name="Dean R.A."/>
        </authorList>
    </citation>
    <scope>NUCLEOTIDE SEQUENCE</scope>
    <source>
        <strain evidence="5">ATCC 64411 / 73-15</strain>
    </source>
</reference>
<gene>
    <name evidence="4" type="ORF">MAPG_11857</name>
</gene>
<dbReference type="InterPro" id="IPR015590">
    <property type="entry name" value="Aldehyde_DH_dom"/>
</dbReference>
<dbReference type="InterPro" id="IPR016161">
    <property type="entry name" value="Ald_DH/histidinol_DH"/>
</dbReference>
<keyword evidence="2" id="KW-1133">Transmembrane helix</keyword>
<sequence length="497" mass="53369">MPKPFSKVRSAAIDGRALNPIFRKLQLRRLHDLLSDKAAEIQDALTGDVGDSPVRAAEAQLEYWLAMRVLSQEWAALDTGKALHDEYAVSRGQNSLGREPVGIVVIHPARHAFLFALMSALAPALAAGNCVIVHTEQTLQRTPRLVLDLVAQALDDEIFAVADSPPSDSEIGHPHVRVLQNGSADGSSNIVPSHHLVSDSDVRVAAVVERDADLDLAARELVRARFGFRGSPPPYAPDVVLVNEWVKPKFMEAVVRHTVRFSSPETKGKRPSPVPGPGQSLSEKLKGEKGLNVVSWSSTGIVVDVEDRQSSILRSKVHENCLLVHATTSIDDAIDVANRNGRLGAAYIFAKLAPAKYICQFLGTPLSFVNHCPTSLLFWPMTPQTLAGDLSNFSPYGQDVFSLPKTQIVAPSAQETSLAKALQLDPPGCGLGAALALEAAAKLPALERPYPGIRGLHFFMQGILTGGILLLSPVLTAVGVGSYYGIALFKAGVFHNS</sequence>
<dbReference type="AlphaFoldDB" id="A0A0C4EGC3"/>
<evidence type="ECO:0000313" key="5">
    <source>
        <dbReference type="EnsemblFungi" id="MAPG_11857T0"/>
    </source>
</evidence>
<accession>A0A0C4EGC3</accession>
<keyword evidence="2" id="KW-0472">Membrane</keyword>
<dbReference type="InterPro" id="IPR016163">
    <property type="entry name" value="Ald_DH_C"/>
</dbReference>
<dbReference type="InterPro" id="IPR016162">
    <property type="entry name" value="Ald_DH_N"/>
</dbReference>
<evidence type="ECO:0000313" key="4">
    <source>
        <dbReference type="EMBL" id="KLU92909.1"/>
    </source>
</evidence>
<dbReference type="SUPFAM" id="SSF53720">
    <property type="entry name" value="ALDH-like"/>
    <property type="match status" value="1"/>
</dbReference>
<keyword evidence="2" id="KW-0812">Transmembrane</keyword>
<evidence type="ECO:0000313" key="6">
    <source>
        <dbReference type="Proteomes" id="UP000011715"/>
    </source>
</evidence>
<dbReference type="Pfam" id="PF00171">
    <property type="entry name" value="Aldedh"/>
    <property type="match status" value="1"/>
</dbReference>
<reference evidence="6" key="2">
    <citation type="submission" date="2010-05" db="EMBL/GenBank/DDBJ databases">
        <title>The genome sequence of Magnaporthe poae strain ATCC 64411.</title>
        <authorList>
            <person name="Ma L.-J."/>
            <person name="Dead R."/>
            <person name="Young S."/>
            <person name="Zeng Q."/>
            <person name="Koehrsen M."/>
            <person name="Alvarado L."/>
            <person name="Berlin A."/>
            <person name="Chapman S.B."/>
            <person name="Chen Z."/>
            <person name="Freedman E."/>
            <person name="Gellesch M."/>
            <person name="Goldberg J."/>
            <person name="Griggs A."/>
            <person name="Gujja S."/>
            <person name="Heilman E.R."/>
            <person name="Heiman D."/>
            <person name="Hepburn T."/>
            <person name="Howarth C."/>
            <person name="Jen D."/>
            <person name="Larson L."/>
            <person name="Mehta T."/>
            <person name="Neiman D."/>
            <person name="Pearson M."/>
            <person name="Roberts A."/>
            <person name="Saif S."/>
            <person name="Shea T."/>
            <person name="Shenoy N."/>
            <person name="Sisk P."/>
            <person name="Stolte C."/>
            <person name="Sykes S."/>
            <person name="Walk T."/>
            <person name="White J."/>
            <person name="Yandava C."/>
            <person name="Haas B."/>
            <person name="Nusbaum C."/>
            <person name="Birren B."/>
        </authorList>
    </citation>
    <scope>NUCLEOTIDE SEQUENCE [LARGE SCALE GENOMIC DNA]</scope>
    <source>
        <strain evidence="6">ATCC 64411 / 73-15</strain>
    </source>
</reference>
<dbReference type="Proteomes" id="UP000011715">
    <property type="component" value="Unassembled WGS sequence"/>
</dbReference>
<dbReference type="GO" id="GO:0016620">
    <property type="term" value="F:oxidoreductase activity, acting on the aldehyde or oxo group of donors, NAD or NADP as acceptor"/>
    <property type="evidence" value="ECO:0007669"/>
    <property type="project" value="InterPro"/>
</dbReference>
<proteinExistence type="predicted"/>
<name>A0A0C4EGC3_MAGP6</name>
<dbReference type="OrthoDB" id="5596991at2759"/>
<evidence type="ECO:0000256" key="1">
    <source>
        <dbReference type="SAM" id="MobiDB-lite"/>
    </source>
</evidence>
<dbReference type="Gene3D" id="3.40.309.10">
    <property type="entry name" value="Aldehyde Dehydrogenase, Chain A, domain 2"/>
    <property type="match status" value="1"/>
</dbReference>
<dbReference type="OMA" id="NTSHIFV"/>
<protein>
    <recommendedName>
        <fullName evidence="3">Aldehyde dehydrogenase domain-containing protein</fullName>
    </recommendedName>
</protein>
<dbReference type="PANTHER" id="PTHR43111:SF1">
    <property type="entry name" value="ALDEHYDE DEHYDROGENASE B-RELATED"/>
    <property type="match status" value="1"/>
</dbReference>
<evidence type="ECO:0000259" key="3">
    <source>
        <dbReference type="Pfam" id="PF00171"/>
    </source>
</evidence>
<dbReference type="STRING" id="644358.A0A0C4EGC3"/>
<keyword evidence="6" id="KW-1185">Reference proteome</keyword>
<dbReference type="EMBL" id="GL877017">
    <property type="protein sequence ID" value="KLU92909.1"/>
    <property type="molecule type" value="Genomic_DNA"/>
</dbReference>
<feature type="region of interest" description="Disordered" evidence="1">
    <location>
        <begin position="261"/>
        <end position="285"/>
    </location>
</feature>
<dbReference type="EMBL" id="ADBL01002947">
    <property type="status" value="NOT_ANNOTATED_CDS"/>
    <property type="molecule type" value="Genomic_DNA"/>
</dbReference>
<reference evidence="4" key="3">
    <citation type="submission" date="2011-03" db="EMBL/GenBank/DDBJ databases">
        <title>Annotation of Magnaporthe poae ATCC 64411.</title>
        <authorList>
            <person name="Ma L.-J."/>
            <person name="Dead R."/>
            <person name="Young S.K."/>
            <person name="Zeng Q."/>
            <person name="Gargeya S."/>
            <person name="Fitzgerald M."/>
            <person name="Haas B."/>
            <person name="Abouelleil A."/>
            <person name="Alvarado L."/>
            <person name="Arachchi H.M."/>
            <person name="Berlin A."/>
            <person name="Brown A."/>
            <person name="Chapman S.B."/>
            <person name="Chen Z."/>
            <person name="Dunbar C."/>
            <person name="Freedman E."/>
            <person name="Gearin G."/>
            <person name="Gellesch M."/>
            <person name="Goldberg J."/>
            <person name="Griggs A."/>
            <person name="Gujja S."/>
            <person name="Heiman D."/>
            <person name="Howarth C."/>
            <person name="Larson L."/>
            <person name="Lui A."/>
            <person name="MacDonald P.J.P."/>
            <person name="Mehta T."/>
            <person name="Montmayeur A."/>
            <person name="Murphy C."/>
            <person name="Neiman D."/>
            <person name="Pearson M."/>
            <person name="Priest M."/>
            <person name="Roberts A."/>
            <person name="Saif S."/>
            <person name="Shea T."/>
            <person name="Shenoy N."/>
            <person name="Sisk P."/>
            <person name="Stolte C."/>
            <person name="Sykes S."/>
            <person name="Yandava C."/>
            <person name="Wortman J."/>
            <person name="Nusbaum C."/>
            <person name="Birren B."/>
        </authorList>
    </citation>
    <scope>NUCLEOTIDE SEQUENCE</scope>
    <source>
        <strain evidence="4">ATCC 64411</strain>
    </source>
</reference>
<feature type="transmembrane region" description="Helical" evidence="2">
    <location>
        <begin position="463"/>
        <end position="486"/>
    </location>
</feature>
<dbReference type="VEuPathDB" id="FungiDB:MAPG_11857"/>
<organism evidence="5 6">
    <name type="scientific">Magnaporthiopsis poae (strain ATCC 64411 / 73-15)</name>
    <name type="common">Kentucky bluegrass fungus</name>
    <name type="synonym">Magnaporthe poae</name>
    <dbReference type="NCBI Taxonomy" id="644358"/>
    <lineage>
        <taxon>Eukaryota</taxon>
        <taxon>Fungi</taxon>
        <taxon>Dikarya</taxon>
        <taxon>Ascomycota</taxon>
        <taxon>Pezizomycotina</taxon>
        <taxon>Sordariomycetes</taxon>
        <taxon>Sordariomycetidae</taxon>
        <taxon>Magnaporthales</taxon>
        <taxon>Magnaporthaceae</taxon>
        <taxon>Magnaporthiopsis</taxon>
    </lineage>
</organism>
<dbReference type="EnsemblFungi" id="MAPG_11857T0">
    <property type="protein sequence ID" value="MAPG_11857T0"/>
    <property type="gene ID" value="MAPG_11857"/>
</dbReference>
<reference evidence="4" key="1">
    <citation type="submission" date="2010-05" db="EMBL/GenBank/DDBJ databases">
        <title>The Genome Sequence of Magnaporthe poae strain ATCC 64411.</title>
        <authorList>
            <consortium name="The Broad Institute Genome Sequencing Platform"/>
            <consortium name="Broad Institute Genome Sequencing Center for Infectious Disease"/>
            <person name="Ma L.-J."/>
            <person name="Dead R."/>
            <person name="Young S."/>
            <person name="Zeng Q."/>
            <person name="Koehrsen M."/>
            <person name="Alvarado L."/>
            <person name="Berlin A."/>
            <person name="Chapman S.B."/>
            <person name="Chen Z."/>
            <person name="Freedman E."/>
            <person name="Gellesch M."/>
            <person name="Goldberg J."/>
            <person name="Griggs A."/>
            <person name="Gujja S."/>
            <person name="Heilman E.R."/>
            <person name="Heiman D."/>
            <person name="Hepburn T."/>
            <person name="Howarth C."/>
            <person name="Jen D."/>
            <person name="Larson L."/>
            <person name="Mehta T."/>
            <person name="Neiman D."/>
            <person name="Pearson M."/>
            <person name="Roberts A."/>
            <person name="Saif S."/>
            <person name="Shea T."/>
            <person name="Shenoy N."/>
            <person name="Sisk P."/>
            <person name="Stolte C."/>
            <person name="Sykes S."/>
            <person name="Walk T."/>
            <person name="White J."/>
            <person name="Yandava C."/>
            <person name="Haas B."/>
            <person name="Nusbaum C."/>
            <person name="Birren B."/>
        </authorList>
    </citation>
    <scope>NUCLEOTIDE SEQUENCE</scope>
    <source>
        <strain evidence="4">ATCC 64411</strain>
    </source>
</reference>
<feature type="domain" description="Aldehyde dehydrogenase" evidence="3">
    <location>
        <begin position="17"/>
        <end position="260"/>
    </location>
</feature>